<dbReference type="AlphaFoldDB" id="A0A195CPI6"/>
<feature type="region of interest" description="Disordered" evidence="1">
    <location>
        <begin position="34"/>
        <end position="54"/>
    </location>
</feature>
<organism evidence="2 3">
    <name type="scientific">Cyphomyrmex costatus</name>
    <dbReference type="NCBI Taxonomy" id="456900"/>
    <lineage>
        <taxon>Eukaryota</taxon>
        <taxon>Metazoa</taxon>
        <taxon>Ecdysozoa</taxon>
        <taxon>Arthropoda</taxon>
        <taxon>Hexapoda</taxon>
        <taxon>Insecta</taxon>
        <taxon>Pterygota</taxon>
        <taxon>Neoptera</taxon>
        <taxon>Endopterygota</taxon>
        <taxon>Hymenoptera</taxon>
        <taxon>Apocrita</taxon>
        <taxon>Aculeata</taxon>
        <taxon>Formicoidea</taxon>
        <taxon>Formicidae</taxon>
        <taxon>Myrmicinae</taxon>
        <taxon>Cyphomyrmex</taxon>
    </lineage>
</organism>
<sequence length="121" mass="13861">MHALLYGPHAYYAIVLVSQHHGLQGGFSLTRLQRRPSARHQLGSGREEGRGPSRKRELRLHAAWFSFAISSYLPVKAEFHVSSKMRQADGCDMSRKIERVRVTRTTCIEEECVLAKRRDKV</sequence>
<feature type="compositionally biased region" description="Basic and acidic residues" evidence="1">
    <location>
        <begin position="45"/>
        <end position="54"/>
    </location>
</feature>
<gene>
    <name evidence="2" type="ORF">ALC62_06447</name>
</gene>
<keyword evidence="3" id="KW-1185">Reference proteome</keyword>
<accession>A0A195CPI6</accession>
<evidence type="ECO:0000256" key="1">
    <source>
        <dbReference type="SAM" id="MobiDB-lite"/>
    </source>
</evidence>
<protein>
    <submittedName>
        <fullName evidence="2">Uncharacterized protein</fullName>
    </submittedName>
</protein>
<evidence type="ECO:0000313" key="3">
    <source>
        <dbReference type="Proteomes" id="UP000078542"/>
    </source>
</evidence>
<evidence type="ECO:0000313" key="2">
    <source>
        <dbReference type="EMBL" id="KYN02648.1"/>
    </source>
</evidence>
<name>A0A195CPI6_9HYME</name>
<proteinExistence type="predicted"/>
<reference evidence="2 3" key="1">
    <citation type="submission" date="2016-03" db="EMBL/GenBank/DDBJ databases">
        <title>Cyphomyrmex costatus WGS genome.</title>
        <authorList>
            <person name="Nygaard S."/>
            <person name="Hu H."/>
            <person name="Boomsma J."/>
            <person name="Zhang G."/>
        </authorList>
    </citation>
    <scope>NUCLEOTIDE SEQUENCE [LARGE SCALE GENOMIC DNA]</scope>
    <source>
        <strain evidence="2">MS0001</strain>
        <tissue evidence="2">Whole body</tissue>
    </source>
</reference>
<dbReference type="EMBL" id="KQ977444">
    <property type="protein sequence ID" value="KYN02648.1"/>
    <property type="molecule type" value="Genomic_DNA"/>
</dbReference>
<dbReference type="Proteomes" id="UP000078542">
    <property type="component" value="Unassembled WGS sequence"/>
</dbReference>